<name>A0A9W6JV02_9HYPH</name>
<sequence length="588" mass="61821">MTLLIVSYLAGVLTIVSPCILPVLPFIFARVGTPFLRGVLPMLIGMAATFAAIATLAYVGGSWAIQANEIGRAAAVALLALFGLTLISPAVAAIVSAPLVGLGDRLSRKVPADGAGVGASLLLGAATGLLWTPCAGPILGLILTGAALKGANLETTLLLAAYAMGAATSLALAVLAGGRVLAAMKRALGTGEHIRRALGVAVLAGVAIIALGLDTGALARLSYASTAGIEQALLDGFSTSPSRDTTRLASSDTNAPAGAPLAYRSSLPVEGELPPLDGAVAWLNSEPLTAATLRGKVVLIDFWTYSCVNCIRTLPYIRAWAEKYKDQGLVVIGVHSPEFAFEKQLDNVKAAVRDFDISYPVAVDSNHRIWNAFRNLYWPALYFVDSEGRIRHHQFGEGGYARSERVIQDLLAEAAGNRRADGGLVSPQAPGAQAAPDLARLRSRETYLGYAQATGFVSPEKVGANQPRDYTPGTPRLDQWGLSGNWTVGAERATLNAPGGGITLRFSARDLHLVLGPGTDGRPVRFRVSLDGEPPGADHGTDIAADGTGTVSETRLYQLVRQTSEVRERRFEIRFLDPGVDTYAFTFG</sequence>
<feature type="transmembrane region" description="Helical" evidence="1">
    <location>
        <begin position="73"/>
        <end position="100"/>
    </location>
</feature>
<dbReference type="Gene3D" id="3.40.30.10">
    <property type="entry name" value="Glutaredoxin"/>
    <property type="match status" value="1"/>
</dbReference>
<dbReference type="Pfam" id="PF17991">
    <property type="entry name" value="Thioredoxin_10"/>
    <property type="match status" value="1"/>
</dbReference>
<dbReference type="InterPro" id="IPR036249">
    <property type="entry name" value="Thioredoxin-like_sf"/>
</dbReference>
<reference evidence="3" key="2">
    <citation type="submission" date="2023-01" db="EMBL/GenBank/DDBJ databases">
        <authorList>
            <person name="Sun Q."/>
            <person name="Evtushenko L."/>
        </authorList>
    </citation>
    <scope>NUCLEOTIDE SEQUENCE</scope>
    <source>
        <strain evidence="3">VKM B-2789</strain>
    </source>
</reference>
<dbReference type="InterPro" id="IPR041017">
    <property type="entry name" value="Thioredoxin_10"/>
</dbReference>
<keyword evidence="4" id="KW-1185">Reference proteome</keyword>
<evidence type="ECO:0000256" key="1">
    <source>
        <dbReference type="SAM" id="Phobius"/>
    </source>
</evidence>
<keyword evidence="1" id="KW-0812">Transmembrane</keyword>
<comment type="caution">
    <text evidence="3">The sequence shown here is derived from an EMBL/GenBank/DDBJ whole genome shotgun (WGS) entry which is preliminary data.</text>
</comment>
<dbReference type="GO" id="GO:0016209">
    <property type="term" value="F:antioxidant activity"/>
    <property type="evidence" value="ECO:0007669"/>
    <property type="project" value="InterPro"/>
</dbReference>
<dbReference type="RefSeq" id="WP_213358664.1">
    <property type="nucleotide sequence ID" value="NZ_BSFM01000012.1"/>
</dbReference>
<feature type="transmembrane region" description="Helical" evidence="1">
    <location>
        <begin position="40"/>
        <end position="61"/>
    </location>
</feature>
<dbReference type="InterPro" id="IPR050553">
    <property type="entry name" value="Thioredoxin_ResA/DsbE_sf"/>
</dbReference>
<dbReference type="GO" id="GO:0016491">
    <property type="term" value="F:oxidoreductase activity"/>
    <property type="evidence" value="ECO:0007669"/>
    <property type="project" value="InterPro"/>
</dbReference>
<keyword evidence="1" id="KW-1133">Transmembrane helix</keyword>
<feature type="transmembrane region" description="Helical" evidence="1">
    <location>
        <begin position="6"/>
        <end position="28"/>
    </location>
</feature>
<dbReference type="EMBL" id="BSFM01000012">
    <property type="protein sequence ID" value="GLK84375.1"/>
    <property type="molecule type" value="Genomic_DNA"/>
</dbReference>
<evidence type="ECO:0000259" key="2">
    <source>
        <dbReference type="PROSITE" id="PS51352"/>
    </source>
</evidence>
<feature type="transmembrane region" description="Helical" evidence="1">
    <location>
        <begin position="121"/>
        <end position="147"/>
    </location>
</feature>
<dbReference type="CDD" id="cd03012">
    <property type="entry name" value="TlpA_like_DipZ_like"/>
    <property type="match status" value="1"/>
</dbReference>
<dbReference type="PROSITE" id="PS51352">
    <property type="entry name" value="THIOREDOXIN_2"/>
    <property type="match status" value="1"/>
</dbReference>
<organism evidence="3 4">
    <name type="scientific">Ancylobacter defluvii</name>
    <dbReference type="NCBI Taxonomy" id="1282440"/>
    <lineage>
        <taxon>Bacteria</taxon>
        <taxon>Pseudomonadati</taxon>
        <taxon>Pseudomonadota</taxon>
        <taxon>Alphaproteobacteria</taxon>
        <taxon>Hyphomicrobiales</taxon>
        <taxon>Xanthobacteraceae</taxon>
        <taxon>Ancylobacter</taxon>
    </lineage>
</organism>
<feature type="transmembrane region" description="Helical" evidence="1">
    <location>
        <begin position="159"/>
        <end position="182"/>
    </location>
</feature>
<accession>A0A9W6JV02</accession>
<evidence type="ECO:0000313" key="3">
    <source>
        <dbReference type="EMBL" id="GLK84375.1"/>
    </source>
</evidence>
<dbReference type="InterPro" id="IPR013766">
    <property type="entry name" value="Thioredoxin_domain"/>
</dbReference>
<dbReference type="PANTHER" id="PTHR42852">
    <property type="entry name" value="THIOL:DISULFIDE INTERCHANGE PROTEIN DSBE"/>
    <property type="match status" value="1"/>
</dbReference>
<dbReference type="AlphaFoldDB" id="A0A9W6JV02"/>
<dbReference type="Gene3D" id="2.60.120.260">
    <property type="entry name" value="Galactose-binding domain-like"/>
    <property type="match status" value="1"/>
</dbReference>
<dbReference type="SUPFAM" id="SSF52833">
    <property type="entry name" value="Thioredoxin-like"/>
    <property type="match status" value="1"/>
</dbReference>
<feature type="domain" description="Thioredoxin" evidence="2">
    <location>
        <begin position="255"/>
        <end position="412"/>
    </location>
</feature>
<dbReference type="InterPro" id="IPR000866">
    <property type="entry name" value="AhpC/TSA"/>
</dbReference>
<gene>
    <name evidence="3" type="ORF">GCM10017653_24450</name>
</gene>
<proteinExistence type="predicted"/>
<dbReference type="PANTHER" id="PTHR42852:SF13">
    <property type="entry name" value="PROTEIN DIPZ"/>
    <property type="match status" value="1"/>
</dbReference>
<reference evidence="3" key="1">
    <citation type="journal article" date="2014" name="Int. J. Syst. Evol. Microbiol.">
        <title>Complete genome sequence of Corynebacterium casei LMG S-19264T (=DSM 44701T), isolated from a smear-ripened cheese.</title>
        <authorList>
            <consortium name="US DOE Joint Genome Institute (JGI-PGF)"/>
            <person name="Walter F."/>
            <person name="Albersmeier A."/>
            <person name="Kalinowski J."/>
            <person name="Ruckert C."/>
        </authorList>
    </citation>
    <scope>NUCLEOTIDE SEQUENCE</scope>
    <source>
        <strain evidence="3">VKM B-2789</strain>
    </source>
</reference>
<evidence type="ECO:0000313" key="4">
    <source>
        <dbReference type="Proteomes" id="UP001143330"/>
    </source>
</evidence>
<dbReference type="Proteomes" id="UP001143330">
    <property type="component" value="Unassembled WGS sequence"/>
</dbReference>
<dbReference type="Pfam" id="PF00578">
    <property type="entry name" value="AhpC-TSA"/>
    <property type="match status" value="1"/>
</dbReference>
<protein>
    <submittedName>
        <fullName evidence="3">Cytochrome C biogenesis protein DipZ</fullName>
    </submittedName>
</protein>
<keyword evidence="1" id="KW-0472">Membrane</keyword>